<feature type="active site" evidence="1">
    <location>
        <position position="442"/>
    </location>
</feature>
<gene>
    <name evidence="4" type="ORF">J2W25_001798</name>
</gene>
<protein>
    <recommendedName>
        <fullName evidence="3">Fido domain-containing protein</fullName>
    </recommendedName>
</protein>
<dbReference type="InterPro" id="IPR003812">
    <property type="entry name" value="Fido"/>
</dbReference>
<comment type="caution">
    <text evidence="4">The sequence shown here is derived from an EMBL/GenBank/DDBJ whole genome shotgun (WGS) entry which is preliminary data.</text>
</comment>
<dbReference type="GO" id="GO:0005524">
    <property type="term" value="F:ATP binding"/>
    <property type="evidence" value="ECO:0007669"/>
    <property type="project" value="UniProtKB-KW"/>
</dbReference>
<reference evidence="4" key="1">
    <citation type="submission" date="2023-07" db="EMBL/GenBank/DDBJ databases">
        <title>Sorghum-associated microbial communities from plants grown in Nebraska, USA.</title>
        <authorList>
            <person name="Schachtman D."/>
        </authorList>
    </citation>
    <scope>NUCLEOTIDE SEQUENCE</scope>
    <source>
        <strain evidence="4">DS2795</strain>
    </source>
</reference>
<organism evidence="4 5">
    <name type="scientific">Variovorax boronicumulans</name>
    <dbReference type="NCBI Taxonomy" id="436515"/>
    <lineage>
        <taxon>Bacteria</taxon>
        <taxon>Pseudomonadati</taxon>
        <taxon>Pseudomonadota</taxon>
        <taxon>Betaproteobacteria</taxon>
        <taxon>Burkholderiales</taxon>
        <taxon>Comamonadaceae</taxon>
        <taxon>Variovorax</taxon>
    </lineage>
</organism>
<dbReference type="InterPro" id="IPR040198">
    <property type="entry name" value="Fido_containing"/>
</dbReference>
<evidence type="ECO:0000313" key="4">
    <source>
        <dbReference type="EMBL" id="MDP9922777.1"/>
    </source>
</evidence>
<evidence type="ECO:0000313" key="5">
    <source>
        <dbReference type="Proteomes" id="UP001244295"/>
    </source>
</evidence>
<feature type="domain" description="Fido" evidence="3">
    <location>
        <begin position="356"/>
        <end position="500"/>
    </location>
</feature>
<dbReference type="EMBL" id="JAUSRR010000003">
    <property type="protein sequence ID" value="MDP9922777.1"/>
    <property type="molecule type" value="Genomic_DNA"/>
</dbReference>
<keyword evidence="2" id="KW-0067">ATP-binding</keyword>
<dbReference type="SUPFAM" id="SSF140931">
    <property type="entry name" value="Fic-like"/>
    <property type="match status" value="1"/>
</dbReference>
<dbReference type="AlphaFoldDB" id="A0AAW8DTK2"/>
<dbReference type="Gene3D" id="1.10.3290.10">
    <property type="entry name" value="Fido-like domain"/>
    <property type="match status" value="1"/>
</dbReference>
<dbReference type="RefSeq" id="WP_307636364.1">
    <property type="nucleotide sequence ID" value="NZ_JAUSRR010000003.1"/>
</dbReference>
<dbReference type="PANTHER" id="PTHR13504:SF38">
    <property type="entry name" value="FIDO DOMAIN-CONTAINING PROTEIN"/>
    <property type="match status" value="1"/>
</dbReference>
<dbReference type="PROSITE" id="PS51459">
    <property type="entry name" value="FIDO"/>
    <property type="match status" value="1"/>
</dbReference>
<dbReference type="Pfam" id="PF02661">
    <property type="entry name" value="Fic"/>
    <property type="match status" value="1"/>
</dbReference>
<sequence length="505" mass="55898">MATPADKLAQSLAALKALQDAKAVAIRASDLTRVHRERLLKNGFIRDVMKGWYIPVRPDGPAGESTDWYASFWPFCAAYLTERFGEDWCLGAEHSIALHTGNWNVPRQLLVRATRGGNKPTGLLHDTSIFDLRLEVPAPQDIQIVDGMRLMRLPAALVACAPGHFAAHTVEMRAALAMISDASDVLARLLDGGHSSIAGRLAGAFRNIGRDQIAETITATMRTAGYTVNETDPFTDRPPVAIGQRETSPAVNRLRMSWAEMRGAVLERFPPAPGLPADVGAYLRQVEDVYATDAYNSLSIEGYRVSAELIERVRSGNWNPDNGADREHQDALAARGYWQAFQKIEETLSRILQGTNAGEAAQADHGTWYREMFGPSVAAGILKPADLAGYRSDPVFIRQSMHVPPRSEAVRELMPAFFDLLRDEREASVRVVLGHFFFVNIHPYFDGNGRMGRFLMNAMLASGGYPWTVIPLAERRRYMSALEVASVNRDIRPFAELLAELLAQR</sequence>
<name>A0AAW8DTK2_9BURK</name>
<dbReference type="InterPro" id="IPR036597">
    <property type="entry name" value="Fido-like_dom_sf"/>
</dbReference>
<evidence type="ECO:0000256" key="2">
    <source>
        <dbReference type="PIRSR" id="PIRSR640198-2"/>
    </source>
</evidence>
<evidence type="ECO:0000256" key="1">
    <source>
        <dbReference type="PIRSR" id="PIRSR640198-1"/>
    </source>
</evidence>
<dbReference type="PANTHER" id="PTHR13504">
    <property type="entry name" value="FIDO DOMAIN-CONTAINING PROTEIN DDB_G0283145"/>
    <property type="match status" value="1"/>
</dbReference>
<dbReference type="Proteomes" id="UP001244295">
    <property type="component" value="Unassembled WGS sequence"/>
</dbReference>
<evidence type="ECO:0000259" key="3">
    <source>
        <dbReference type="PROSITE" id="PS51459"/>
    </source>
</evidence>
<proteinExistence type="predicted"/>
<accession>A0AAW8DTK2</accession>
<keyword evidence="2" id="KW-0547">Nucleotide-binding</keyword>
<feature type="binding site" evidence="2">
    <location>
        <begin position="446"/>
        <end position="453"/>
    </location>
    <ligand>
        <name>ATP</name>
        <dbReference type="ChEBI" id="CHEBI:30616"/>
    </ligand>
</feature>